<feature type="compositionally biased region" description="Basic and acidic residues" evidence="1">
    <location>
        <begin position="1"/>
        <end position="17"/>
    </location>
</feature>
<evidence type="ECO:0000313" key="3">
    <source>
        <dbReference type="Proteomes" id="UP000515211"/>
    </source>
</evidence>
<evidence type="ECO:0000313" key="4">
    <source>
        <dbReference type="RefSeq" id="XP_015955796.1"/>
    </source>
</evidence>
<dbReference type="RefSeq" id="XP_015955796.1">
    <property type="nucleotide sequence ID" value="XM_016100310.1"/>
</dbReference>
<dbReference type="KEGG" id="adu:107480166"/>
<keyword evidence="3" id="KW-1185">Reference proteome</keyword>
<dbReference type="GeneID" id="107480166"/>
<accession>A0A6P4CQT7</accession>
<proteinExistence type="predicted"/>
<reference evidence="3" key="1">
    <citation type="journal article" date="2016" name="Nat. Genet.">
        <title>The genome sequences of Arachis duranensis and Arachis ipaensis, the diploid ancestors of cultivated peanut.</title>
        <authorList>
            <person name="Bertioli D.J."/>
            <person name="Cannon S.B."/>
            <person name="Froenicke L."/>
            <person name="Huang G."/>
            <person name="Farmer A.D."/>
            <person name="Cannon E.K."/>
            <person name="Liu X."/>
            <person name="Gao D."/>
            <person name="Clevenger J."/>
            <person name="Dash S."/>
            <person name="Ren L."/>
            <person name="Moretzsohn M.C."/>
            <person name="Shirasawa K."/>
            <person name="Huang W."/>
            <person name="Vidigal B."/>
            <person name="Abernathy B."/>
            <person name="Chu Y."/>
            <person name="Niederhuth C.E."/>
            <person name="Umale P."/>
            <person name="Araujo A.C."/>
            <person name="Kozik A."/>
            <person name="Kim K.D."/>
            <person name="Burow M.D."/>
            <person name="Varshney R.K."/>
            <person name="Wang X."/>
            <person name="Zhang X."/>
            <person name="Barkley N."/>
            <person name="Guimaraes P.M."/>
            <person name="Isobe S."/>
            <person name="Guo B."/>
            <person name="Liao B."/>
            <person name="Stalker H.T."/>
            <person name="Schmitz R.J."/>
            <person name="Scheffler B.E."/>
            <person name="Leal-Bertioli S.C."/>
            <person name="Xun X."/>
            <person name="Jackson S.A."/>
            <person name="Michelmore R."/>
            <person name="Ozias-Akins P."/>
        </authorList>
    </citation>
    <scope>NUCLEOTIDE SEQUENCE [LARGE SCALE GENOMIC DNA]</scope>
    <source>
        <strain evidence="3">cv. V14167</strain>
    </source>
</reference>
<gene>
    <name evidence="4" type="primary">LOC107480166</name>
</gene>
<name>A0A6P4CQT7_ARADU</name>
<organism evidence="3 4">
    <name type="scientific">Arachis duranensis</name>
    <name type="common">Wild peanut</name>
    <dbReference type="NCBI Taxonomy" id="130453"/>
    <lineage>
        <taxon>Eukaryota</taxon>
        <taxon>Viridiplantae</taxon>
        <taxon>Streptophyta</taxon>
        <taxon>Embryophyta</taxon>
        <taxon>Tracheophyta</taxon>
        <taxon>Spermatophyta</taxon>
        <taxon>Magnoliopsida</taxon>
        <taxon>eudicotyledons</taxon>
        <taxon>Gunneridae</taxon>
        <taxon>Pentapetalae</taxon>
        <taxon>rosids</taxon>
        <taxon>fabids</taxon>
        <taxon>Fabales</taxon>
        <taxon>Fabaceae</taxon>
        <taxon>Papilionoideae</taxon>
        <taxon>50 kb inversion clade</taxon>
        <taxon>dalbergioids sensu lato</taxon>
        <taxon>Dalbergieae</taxon>
        <taxon>Pterocarpus clade</taxon>
        <taxon>Arachis</taxon>
    </lineage>
</organism>
<feature type="region of interest" description="Disordered" evidence="1">
    <location>
        <begin position="1"/>
        <end position="21"/>
    </location>
</feature>
<reference evidence="4" key="2">
    <citation type="submission" date="2025-08" db="UniProtKB">
        <authorList>
            <consortium name="RefSeq"/>
        </authorList>
    </citation>
    <scope>IDENTIFICATION</scope>
    <source>
        <tissue evidence="4">Whole plant</tissue>
    </source>
</reference>
<dbReference type="Pfam" id="PF03732">
    <property type="entry name" value="Retrotrans_gag"/>
    <property type="match status" value="1"/>
</dbReference>
<dbReference type="AlphaFoldDB" id="A0A6P4CQT7"/>
<protein>
    <submittedName>
        <fullName evidence="4">Uncharacterized protein LOC107480166</fullName>
    </submittedName>
</protein>
<evidence type="ECO:0000259" key="2">
    <source>
        <dbReference type="Pfam" id="PF03732"/>
    </source>
</evidence>
<dbReference type="InterPro" id="IPR005162">
    <property type="entry name" value="Retrotrans_gag_dom"/>
</dbReference>
<dbReference type="Proteomes" id="UP000515211">
    <property type="component" value="Chromosome 3"/>
</dbReference>
<feature type="domain" description="Retrotransposon gag" evidence="2">
    <location>
        <begin position="124"/>
        <end position="175"/>
    </location>
</feature>
<evidence type="ECO:0000256" key="1">
    <source>
        <dbReference type="SAM" id="MobiDB-lite"/>
    </source>
</evidence>
<sequence length="210" mass="23774">MATCGRDRTRTRRENESKPSTYNHAELVVAMTNLSNTIQAGTAIAAHAFWRIRQSVGSEKEEGAEDSLVGVPRTLAAFLKVDPPIFNGSTNPIEADNWFKAVDGRSSALVARRVSIPATTEYGYSMGDFQTIYYKKYFPESVREARELELMQLKQGSMLVAEYMSKFKELCRFSRVCQGAPESYEGWKCKKYQVGLREDIMRVVALFEIK</sequence>